<dbReference type="STRING" id="94130.A0A2Z6RBN5"/>
<name>A0A2Z6RBN5_9GLOM</name>
<comment type="caution">
    <text evidence="2">The sequence shown here is derived from an EMBL/GenBank/DDBJ whole genome shotgun (WGS) entry which is preliminary data.</text>
</comment>
<dbReference type="EMBL" id="BEXD01002775">
    <property type="protein sequence ID" value="GBB99340.1"/>
    <property type="molecule type" value="Genomic_DNA"/>
</dbReference>
<dbReference type="InterPro" id="IPR051320">
    <property type="entry name" value="Viral_Replic_Matur_Polypro"/>
</dbReference>
<dbReference type="Proteomes" id="UP000247702">
    <property type="component" value="Unassembled WGS sequence"/>
</dbReference>
<dbReference type="Pfam" id="PF00078">
    <property type="entry name" value="RVT_1"/>
    <property type="match status" value="1"/>
</dbReference>
<dbReference type="Pfam" id="PF17919">
    <property type="entry name" value="RT_RNaseH_2"/>
    <property type="match status" value="1"/>
</dbReference>
<dbReference type="FunFam" id="3.30.70.270:FF:000020">
    <property type="entry name" value="Transposon Tf2-6 polyprotein-like Protein"/>
    <property type="match status" value="1"/>
</dbReference>
<sequence>MDLASRFHQVEMEETEKEKTAFIYSEGLYEFNVMPFGLRNAPGTFQRIMDKILREYIGNFVEIYVDDIMIYSKNLEEHIEHIEKVLQKLQEYNLVIKLKKCKFYQKKIKFLGHEIGNDGLKPNFKKIETIDKIKEPRTVTEVRSFLGLCSYYRRFVKGFSKIAKPLIELTKKEVDFKWSDEYQKSFNELKKILVKNPILAHPDFSKEFILITDALADGLGAILSQKNDEDKEVVIAYASKNTNSTERNYPITDLECLAIIWANKMGVLGQDF</sequence>
<dbReference type="Gene3D" id="3.30.70.270">
    <property type="match status" value="2"/>
</dbReference>
<feature type="domain" description="Reverse transcriptase" evidence="1">
    <location>
        <begin position="1"/>
        <end position="115"/>
    </location>
</feature>
<evidence type="ECO:0000313" key="2">
    <source>
        <dbReference type="EMBL" id="GBB99340.1"/>
    </source>
</evidence>
<dbReference type="InterPro" id="IPR041577">
    <property type="entry name" value="RT_RNaseH_2"/>
</dbReference>
<dbReference type="PANTHER" id="PTHR33064:SF37">
    <property type="entry name" value="RIBONUCLEASE H"/>
    <property type="match status" value="1"/>
</dbReference>
<accession>A0A2Z6RBN5</accession>
<dbReference type="PANTHER" id="PTHR33064">
    <property type="entry name" value="POL PROTEIN"/>
    <property type="match status" value="1"/>
</dbReference>
<dbReference type="InterPro" id="IPR043502">
    <property type="entry name" value="DNA/RNA_pol_sf"/>
</dbReference>
<protein>
    <recommendedName>
        <fullName evidence="1">Reverse transcriptase domain-containing protein</fullName>
    </recommendedName>
</protein>
<dbReference type="SUPFAM" id="SSF56672">
    <property type="entry name" value="DNA/RNA polymerases"/>
    <property type="match status" value="1"/>
</dbReference>
<dbReference type="AlphaFoldDB" id="A0A2Z6RBN5"/>
<keyword evidence="3" id="KW-1185">Reference proteome</keyword>
<dbReference type="CDD" id="cd01647">
    <property type="entry name" value="RT_LTR"/>
    <property type="match status" value="1"/>
</dbReference>
<dbReference type="InterPro" id="IPR043128">
    <property type="entry name" value="Rev_trsase/Diguanyl_cyclase"/>
</dbReference>
<dbReference type="FunFam" id="3.30.70.270:FF:000003">
    <property type="entry name" value="Transposon Ty3-G Gag-Pol polyprotein"/>
    <property type="match status" value="1"/>
</dbReference>
<evidence type="ECO:0000313" key="3">
    <source>
        <dbReference type="Proteomes" id="UP000247702"/>
    </source>
</evidence>
<organism evidence="2 3">
    <name type="scientific">Rhizophagus clarus</name>
    <dbReference type="NCBI Taxonomy" id="94130"/>
    <lineage>
        <taxon>Eukaryota</taxon>
        <taxon>Fungi</taxon>
        <taxon>Fungi incertae sedis</taxon>
        <taxon>Mucoromycota</taxon>
        <taxon>Glomeromycotina</taxon>
        <taxon>Glomeromycetes</taxon>
        <taxon>Glomerales</taxon>
        <taxon>Glomeraceae</taxon>
        <taxon>Rhizophagus</taxon>
    </lineage>
</organism>
<proteinExistence type="predicted"/>
<evidence type="ECO:0000259" key="1">
    <source>
        <dbReference type="PROSITE" id="PS50878"/>
    </source>
</evidence>
<dbReference type="PROSITE" id="PS50878">
    <property type="entry name" value="RT_POL"/>
    <property type="match status" value="1"/>
</dbReference>
<gene>
    <name evidence="2" type="ORF">RclHR1_34960001</name>
</gene>
<reference evidence="2 3" key="1">
    <citation type="submission" date="2017-11" db="EMBL/GenBank/DDBJ databases">
        <title>The genome of Rhizophagus clarus HR1 reveals common genetic basis of auxotrophy among arbuscular mycorrhizal fungi.</title>
        <authorList>
            <person name="Kobayashi Y."/>
        </authorList>
    </citation>
    <scope>NUCLEOTIDE SEQUENCE [LARGE SCALE GENOMIC DNA]</scope>
    <source>
        <strain evidence="2 3">HR1</strain>
    </source>
</reference>
<dbReference type="InterPro" id="IPR000477">
    <property type="entry name" value="RT_dom"/>
</dbReference>